<proteinExistence type="predicted"/>
<evidence type="ECO:0000313" key="3">
    <source>
        <dbReference type="EMBL" id="ORA07350.1"/>
    </source>
</evidence>
<feature type="chain" id="PRO_5013207607" description="Secreted protein" evidence="2">
    <location>
        <begin position="29"/>
        <end position="143"/>
    </location>
</feature>
<evidence type="ECO:0000256" key="1">
    <source>
        <dbReference type="SAM" id="MobiDB-lite"/>
    </source>
</evidence>
<name>A0A1W9Z5N9_MYCBA</name>
<reference evidence="3 4" key="1">
    <citation type="submission" date="2017-02" db="EMBL/GenBank/DDBJ databases">
        <title>The new phylogeny of genus Mycobacterium.</title>
        <authorList>
            <person name="Tortoli E."/>
            <person name="Trovato A."/>
            <person name="Cirillo D.M."/>
        </authorList>
    </citation>
    <scope>NUCLEOTIDE SEQUENCE [LARGE SCALE GENOMIC DNA]</scope>
    <source>
        <strain evidence="3 4">DSM 45578</strain>
    </source>
</reference>
<keyword evidence="2" id="KW-0732">Signal</keyword>
<feature type="signal peptide" evidence="2">
    <location>
        <begin position="1"/>
        <end position="28"/>
    </location>
</feature>
<gene>
    <name evidence="3" type="ORF">BST17_02090</name>
</gene>
<organism evidence="3 4">
    <name type="scientific">Mycolicibacterium bacteremicum</name>
    <name type="common">Mycobacterium bacteremicum</name>
    <dbReference type="NCBI Taxonomy" id="564198"/>
    <lineage>
        <taxon>Bacteria</taxon>
        <taxon>Bacillati</taxon>
        <taxon>Actinomycetota</taxon>
        <taxon>Actinomycetes</taxon>
        <taxon>Mycobacteriales</taxon>
        <taxon>Mycobacteriaceae</taxon>
        <taxon>Mycolicibacterium</taxon>
    </lineage>
</organism>
<dbReference type="AlphaFoldDB" id="A0A1W9Z5N9"/>
<sequence length="143" mass="14834">MSRRVASLVIAGGVGLAGALLGAAASNAEGPSYQGGNCPPGMTCTHWCPGDPAIPGSQVLSWDWNVCHDWYWNSEGIVDVTTNTIYPWSGTPRPAAPPPVFTPPPPPPPLPPGTPFCSPRGSLIIIPPICDEIGVDMPPGSVR</sequence>
<dbReference type="EMBL" id="MVHJ01000001">
    <property type="protein sequence ID" value="ORA07350.1"/>
    <property type="molecule type" value="Genomic_DNA"/>
</dbReference>
<comment type="caution">
    <text evidence="3">The sequence shown here is derived from an EMBL/GenBank/DDBJ whole genome shotgun (WGS) entry which is preliminary data.</text>
</comment>
<dbReference type="Proteomes" id="UP000192366">
    <property type="component" value="Unassembled WGS sequence"/>
</dbReference>
<accession>A0A1W9Z5N9</accession>
<keyword evidence="4" id="KW-1185">Reference proteome</keyword>
<evidence type="ECO:0000313" key="4">
    <source>
        <dbReference type="Proteomes" id="UP000192366"/>
    </source>
</evidence>
<feature type="region of interest" description="Disordered" evidence="1">
    <location>
        <begin position="92"/>
        <end position="114"/>
    </location>
</feature>
<feature type="compositionally biased region" description="Pro residues" evidence="1">
    <location>
        <begin position="94"/>
        <end position="114"/>
    </location>
</feature>
<evidence type="ECO:0008006" key="5">
    <source>
        <dbReference type="Google" id="ProtNLM"/>
    </source>
</evidence>
<protein>
    <recommendedName>
        <fullName evidence="5">Secreted protein</fullName>
    </recommendedName>
</protein>
<evidence type="ECO:0000256" key="2">
    <source>
        <dbReference type="SAM" id="SignalP"/>
    </source>
</evidence>
<dbReference type="OrthoDB" id="4744404at2"/>